<name>A0ABQ7WMA7_SOLTU</name>
<sequence>MVLVVENGEVIALLDIAKCLYDVVARLERAAEKGKAIVDVVEGVEKNWGASVLGTLTQVSLTSTINIEQVLFHVTDMPILPKFKSRIHPENKNIYRNVLNWQKHLLLKSKQMYKVVGALLYGAALIKIEELEFKKKQQETKAIETSRKAIPSMEKCKKQLMIANSDFVAKMKEKFLNLVSKLEEKDTAITRFTRVIR</sequence>
<keyword evidence="2" id="KW-1185">Reference proteome</keyword>
<gene>
    <name evidence="1" type="ORF">KY290_001009</name>
</gene>
<evidence type="ECO:0000313" key="2">
    <source>
        <dbReference type="Proteomes" id="UP000826656"/>
    </source>
</evidence>
<organism evidence="1 2">
    <name type="scientific">Solanum tuberosum</name>
    <name type="common">Potato</name>
    <dbReference type="NCBI Taxonomy" id="4113"/>
    <lineage>
        <taxon>Eukaryota</taxon>
        <taxon>Viridiplantae</taxon>
        <taxon>Streptophyta</taxon>
        <taxon>Embryophyta</taxon>
        <taxon>Tracheophyta</taxon>
        <taxon>Spermatophyta</taxon>
        <taxon>Magnoliopsida</taxon>
        <taxon>eudicotyledons</taxon>
        <taxon>Gunneridae</taxon>
        <taxon>Pentapetalae</taxon>
        <taxon>asterids</taxon>
        <taxon>lamiids</taxon>
        <taxon>Solanales</taxon>
        <taxon>Solanaceae</taxon>
        <taxon>Solanoideae</taxon>
        <taxon>Solaneae</taxon>
        <taxon>Solanum</taxon>
    </lineage>
</organism>
<reference evidence="1 2" key="1">
    <citation type="journal article" date="2021" name="bioRxiv">
        <title>Chromosome-scale and haplotype-resolved genome assembly of a tetraploid potato cultivar.</title>
        <authorList>
            <person name="Sun H."/>
            <person name="Jiao W.-B."/>
            <person name="Krause K."/>
            <person name="Campoy J.A."/>
            <person name="Goel M."/>
            <person name="Folz-Donahue K."/>
            <person name="Kukat C."/>
            <person name="Huettel B."/>
            <person name="Schneeberger K."/>
        </authorList>
    </citation>
    <scope>NUCLEOTIDE SEQUENCE [LARGE SCALE GENOMIC DNA]</scope>
    <source>
        <strain evidence="1">SolTubOtavaFocal</strain>
        <tissue evidence="1">Leaves</tissue>
    </source>
</reference>
<proteinExistence type="predicted"/>
<comment type="caution">
    <text evidence="1">The sequence shown here is derived from an EMBL/GenBank/DDBJ whole genome shotgun (WGS) entry which is preliminary data.</text>
</comment>
<protein>
    <submittedName>
        <fullName evidence="1">Uncharacterized protein</fullName>
    </submittedName>
</protein>
<accession>A0ABQ7WMA7</accession>
<dbReference type="Proteomes" id="UP000826656">
    <property type="component" value="Unassembled WGS sequence"/>
</dbReference>
<evidence type="ECO:0000313" key="1">
    <source>
        <dbReference type="EMBL" id="KAH0781411.1"/>
    </source>
</evidence>
<dbReference type="EMBL" id="JAIVGD010000001">
    <property type="protein sequence ID" value="KAH0781411.1"/>
    <property type="molecule type" value="Genomic_DNA"/>
</dbReference>